<name>A0ABX6ILJ0_9ACTN</name>
<sequence>MTTIERTREDVTVDFDVYDPSIAAPVDRFNDLVADMAAINPVVYSTAYDGHWLVLGYEEVTQVLRDPATFSSYPNNLVTNEAFGKFIPIELDAPEHTAYRRALAPLFTPKRMSALKQTVRDTVDELIDGFAKKGEAEYVTEFAHELPARVFLALMDWPVEDAPLFTDATDKALFGKPGGTEEESLQVRATAAFAMFGYFQKIISERRENPGDDVTSTIIHTELALPDGKRLLTDEELARMCFLLLVAGLHTVQGSLAWAIQHLVNSPEQRALILDNPEEVLPTAVEEILRIDAAVIAGRRATRDVQLGGVTIPEGDQLVVVLGAANRDGRQFADPTELDVRREGNRHLAFGGGPHQCLGMHLARIEMNIALEALLRRIPDFDLVPEDPPTYHPGQVRGCARMPIRFTPES</sequence>
<dbReference type="PANTHER" id="PTHR46696">
    <property type="entry name" value="P450, PUTATIVE (EUROFUNG)-RELATED"/>
    <property type="match status" value="1"/>
</dbReference>
<dbReference type="Proteomes" id="UP001059836">
    <property type="component" value="Chromosome"/>
</dbReference>
<evidence type="ECO:0000256" key="3">
    <source>
        <dbReference type="ARBA" id="ARBA00022723"/>
    </source>
</evidence>
<evidence type="ECO:0000313" key="9">
    <source>
        <dbReference type="Proteomes" id="UP001059836"/>
    </source>
</evidence>
<organism evidence="8 9">
    <name type="scientific">Gordonia pseudamarae</name>
    <dbReference type="NCBI Taxonomy" id="2831662"/>
    <lineage>
        <taxon>Bacteria</taxon>
        <taxon>Bacillati</taxon>
        <taxon>Actinomycetota</taxon>
        <taxon>Actinomycetes</taxon>
        <taxon>Mycobacteriales</taxon>
        <taxon>Gordoniaceae</taxon>
        <taxon>Gordonia</taxon>
    </lineage>
</organism>
<evidence type="ECO:0000256" key="6">
    <source>
        <dbReference type="ARBA" id="ARBA00023033"/>
    </source>
</evidence>
<dbReference type="PRINTS" id="PR00359">
    <property type="entry name" value="BP450"/>
</dbReference>
<dbReference type="InterPro" id="IPR036396">
    <property type="entry name" value="Cyt_P450_sf"/>
</dbReference>
<dbReference type="PRINTS" id="PR00385">
    <property type="entry name" value="P450"/>
</dbReference>
<evidence type="ECO:0000256" key="1">
    <source>
        <dbReference type="ARBA" id="ARBA00010617"/>
    </source>
</evidence>
<protein>
    <submittedName>
        <fullName evidence="8">Cytochrome P450</fullName>
    </submittedName>
</protein>
<dbReference type="PANTHER" id="PTHR46696:SF6">
    <property type="entry name" value="P450, PUTATIVE (EUROFUNG)-RELATED"/>
    <property type="match status" value="1"/>
</dbReference>
<evidence type="ECO:0000313" key="8">
    <source>
        <dbReference type="EMBL" id="QHN36787.1"/>
    </source>
</evidence>
<evidence type="ECO:0000256" key="7">
    <source>
        <dbReference type="RuleBase" id="RU000461"/>
    </source>
</evidence>
<dbReference type="InterPro" id="IPR001128">
    <property type="entry name" value="Cyt_P450"/>
</dbReference>
<evidence type="ECO:0000256" key="2">
    <source>
        <dbReference type="ARBA" id="ARBA00022617"/>
    </source>
</evidence>
<evidence type="ECO:0000256" key="4">
    <source>
        <dbReference type="ARBA" id="ARBA00023002"/>
    </source>
</evidence>
<dbReference type="Pfam" id="PF00067">
    <property type="entry name" value="p450"/>
    <property type="match status" value="1"/>
</dbReference>
<evidence type="ECO:0000256" key="5">
    <source>
        <dbReference type="ARBA" id="ARBA00023004"/>
    </source>
</evidence>
<dbReference type="InterPro" id="IPR002397">
    <property type="entry name" value="Cyt_P450_B"/>
</dbReference>
<dbReference type="Gene3D" id="1.10.630.10">
    <property type="entry name" value="Cytochrome P450"/>
    <property type="match status" value="1"/>
</dbReference>
<dbReference type="CDD" id="cd11035">
    <property type="entry name" value="P450cam-like"/>
    <property type="match status" value="1"/>
</dbReference>
<dbReference type="RefSeq" id="WP_213245058.1">
    <property type="nucleotide sequence ID" value="NZ_CP045806.1"/>
</dbReference>
<keyword evidence="5 7" id="KW-0408">Iron</keyword>
<accession>A0ABX6ILJ0</accession>
<gene>
    <name evidence="8" type="ORF">GII31_19675</name>
</gene>
<keyword evidence="6 7" id="KW-0503">Monooxygenase</keyword>
<keyword evidence="2 7" id="KW-0349">Heme</keyword>
<keyword evidence="9" id="KW-1185">Reference proteome</keyword>
<reference evidence="8" key="1">
    <citation type="journal article" date="2021" name="Nat. Microbiol.">
        <title>Cocultivation of an ultrasmall environmental parasitic bacterium with lytic ability against bacteria associated with wastewater foams.</title>
        <authorList>
            <person name="Batinovic S."/>
            <person name="Rose J.J.A."/>
            <person name="Ratcliffe J."/>
            <person name="Seviour R.J."/>
            <person name="Petrovski S."/>
        </authorList>
    </citation>
    <scope>NUCLEOTIDE SEQUENCE</scope>
    <source>
        <strain evidence="8">CON9</strain>
    </source>
</reference>
<proteinExistence type="inferred from homology"/>
<keyword evidence="4 7" id="KW-0560">Oxidoreductase</keyword>
<dbReference type="SUPFAM" id="SSF48264">
    <property type="entry name" value="Cytochrome P450"/>
    <property type="match status" value="1"/>
</dbReference>
<dbReference type="EMBL" id="CP045809">
    <property type="protein sequence ID" value="QHN36787.1"/>
    <property type="molecule type" value="Genomic_DNA"/>
</dbReference>
<dbReference type="InterPro" id="IPR017972">
    <property type="entry name" value="Cyt_P450_CS"/>
</dbReference>
<keyword evidence="3 7" id="KW-0479">Metal-binding</keyword>
<dbReference type="PROSITE" id="PS00086">
    <property type="entry name" value="CYTOCHROME_P450"/>
    <property type="match status" value="1"/>
</dbReference>
<comment type="similarity">
    <text evidence="1 7">Belongs to the cytochrome P450 family.</text>
</comment>